<dbReference type="GeneID" id="85435554"/>
<evidence type="ECO:0000313" key="3">
    <source>
        <dbReference type="Proteomes" id="UP001230504"/>
    </source>
</evidence>
<gene>
    <name evidence="2" type="ORF">LY79DRAFT_182119</name>
</gene>
<evidence type="ECO:0000256" key="1">
    <source>
        <dbReference type="SAM" id="MobiDB-lite"/>
    </source>
</evidence>
<proteinExistence type="predicted"/>
<organism evidence="2 3">
    <name type="scientific">Colletotrichum navitas</name>
    <dbReference type="NCBI Taxonomy" id="681940"/>
    <lineage>
        <taxon>Eukaryota</taxon>
        <taxon>Fungi</taxon>
        <taxon>Dikarya</taxon>
        <taxon>Ascomycota</taxon>
        <taxon>Pezizomycotina</taxon>
        <taxon>Sordariomycetes</taxon>
        <taxon>Hypocreomycetidae</taxon>
        <taxon>Glomerellales</taxon>
        <taxon>Glomerellaceae</taxon>
        <taxon>Colletotrichum</taxon>
        <taxon>Colletotrichum graminicola species complex</taxon>
    </lineage>
</organism>
<reference evidence="2" key="1">
    <citation type="submission" date="2021-06" db="EMBL/GenBank/DDBJ databases">
        <title>Comparative genomics, transcriptomics and evolutionary studies reveal genomic signatures of adaptation to plant cell wall in hemibiotrophic fungi.</title>
        <authorList>
            <consortium name="DOE Joint Genome Institute"/>
            <person name="Baroncelli R."/>
            <person name="Diaz J.F."/>
            <person name="Benocci T."/>
            <person name="Peng M."/>
            <person name="Battaglia E."/>
            <person name="Haridas S."/>
            <person name="Andreopoulos W."/>
            <person name="Labutti K."/>
            <person name="Pangilinan J."/>
            <person name="Floch G.L."/>
            <person name="Makela M.R."/>
            <person name="Henrissat B."/>
            <person name="Grigoriev I.V."/>
            <person name="Crouch J.A."/>
            <person name="De Vries R.P."/>
            <person name="Sukno S.A."/>
            <person name="Thon M.R."/>
        </authorList>
    </citation>
    <scope>NUCLEOTIDE SEQUENCE</scope>
    <source>
        <strain evidence="2">CBS 125086</strain>
    </source>
</reference>
<evidence type="ECO:0000313" key="2">
    <source>
        <dbReference type="EMBL" id="KAK1593272.1"/>
    </source>
</evidence>
<dbReference type="AlphaFoldDB" id="A0AAD8Q021"/>
<name>A0AAD8Q021_9PEZI</name>
<feature type="region of interest" description="Disordered" evidence="1">
    <location>
        <begin position="1"/>
        <end position="42"/>
    </location>
</feature>
<sequence length="63" mass="7083">MSHRSRRTQVKIQPQPAPSPGMPQNRTDDRKRENGTGTRNVRFAKEPAVQRAIAEFHSADEAA</sequence>
<dbReference type="RefSeq" id="XP_060414583.1">
    <property type="nucleotide sequence ID" value="XM_060551314.1"/>
</dbReference>
<keyword evidence="3" id="KW-1185">Reference proteome</keyword>
<protein>
    <submittedName>
        <fullName evidence="2">Uncharacterized protein</fullName>
    </submittedName>
</protein>
<comment type="caution">
    <text evidence="2">The sequence shown here is derived from an EMBL/GenBank/DDBJ whole genome shotgun (WGS) entry which is preliminary data.</text>
</comment>
<dbReference type="EMBL" id="JAHLJV010000026">
    <property type="protein sequence ID" value="KAK1593272.1"/>
    <property type="molecule type" value="Genomic_DNA"/>
</dbReference>
<accession>A0AAD8Q021</accession>
<dbReference type="Proteomes" id="UP001230504">
    <property type="component" value="Unassembled WGS sequence"/>
</dbReference>